<dbReference type="SUPFAM" id="SSF48452">
    <property type="entry name" value="TPR-like"/>
    <property type="match status" value="1"/>
</dbReference>
<dbReference type="GO" id="GO:0042393">
    <property type="term" value="F:histone binding"/>
    <property type="evidence" value="ECO:0007669"/>
    <property type="project" value="TreeGrafter"/>
</dbReference>
<dbReference type="Pfam" id="PF10516">
    <property type="entry name" value="SHNi-TPR"/>
    <property type="match status" value="1"/>
</dbReference>
<dbReference type="GO" id="GO:0034080">
    <property type="term" value="P:CENP-A containing chromatin assembly"/>
    <property type="evidence" value="ECO:0007669"/>
    <property type="project" value="TreeGrafter"/>
</dbReference>
<evidence type="ECO:0000256" key="7">
    <source>
        <dbReference type="SAM" id="MobiDB-lite"/>
    </source>
</evidence>
<feature type="repeat" description="TPR" evidence="6">
    <location>
        <begin position="316"/>
        <end position="349"/>
    </location>
</feature>
<name>A0A3B3WU99_9TELE</name>
<protein>
    <recommendedName>
        <fullName evidence="8">Tetratricopeptide SHNi-TPR domain-containing protein</fullName>
    </recommendedName>
</protein>
<feature type="region of interest" description="Disordered" evidence="7">
    <location>
        <begin position="103"/>
        <end position="245"/>
    </location>
</feature>
<dbReference type="SMART" id="SM00028">
    <property type="entry name" value="TPR"/>
    <property type="match status" value="2"/>
</dbReference>
<reference evidence="9" key="2">
    <citation type="submission" date="2025-09" db="UniProtKB">
        <authorList>
            <consortium name="Ensembl"/>
        </authorList>
    </citation>
    <scope>IDENTIFICATION</scope>
</reference>
<evidence type="ECO:0000256" key="4">
    <source>
        <dbReference type="ARBA" id="ARBA00022803"/>
    </source>
</evidence>
<keyword evidence="10" id="KW-1185">Reference proteome</keyword>
<reference evidence="9" key="1">
    <citation type="submission" date="2025-08" db="UniProtKB">
        <authorList>
            <consortium name="Ensembl"/>
        </authorList>
    </citation>
    <scope>IDENTIFICATION</scope>
</reference>
<dbReference type="CTD" id="4678"/>
<evidence type="ECO:0000256" key="3">
    <source>
        <dbReference type="ARBA" id="ARBA00022737"/>
    </source>
</evidence>
<feature type="compositionally biased region" description="Basic and acidic residues" evidence="7">
    <location>
        <begin position="126"/>
        <end position="160"/>
    </location>
</feature>
<dbReference type="Ensembl" id="ENSPMET00000005939.1">
    <property type="protein sequence ID" value="ENSPMEP00000006366.1"/>
    <property type="gene ID" value="ENSPMEG00000007848.1"/>
</dbReference>
<keyword evidence="4 6" id="KW-0802">TPR repeat</keyword>
<feature type="region of interest" description="Disordered" evidence="7">
    <location>
        <begin position="1"/>
        <end position="29"/>
    </location>
</feature>
<dbReference type="PROSITE" id="PS50005">
    <property type="entry name" value="TPR"/>
    <property type="match status" value="2"/>
</dbReference>
<evidence type="ECO:0000259" key="8">
    <source>
        <dbReference type="Pfam" id="PF10516"/>
    </source>
</evidence>
<feature type="compositionally biased region" description="Low complexity" evidence="7">
    <location>
        <begin position="484"/>
        <end position="495"/>
    </location>
</feature>
<dbReference type="InterPro" id="IPR019544">
    <property type="entry name" value="Tetratricopeptide_SHNi-TPR_dom"/>
</dbReference>
<feature type="compositionally biased region" description="Low complexity" evidence="7">
    <location>
        <begin position="395"/>
        <end position="406"/>
    </location>
</feature>
<evidence type="ECO:0000256" key="6">
    <source>
        <dbReference type="PROSITE-ProRule" id="PRU00339"/>
    </source>
</evidence>
<accession>A0A3B3WU99</accession>
<dbReference type="InterPro" id="IPR011990">
    <property type="entry name" value="TPR-like_helical_dom_sf"/>
</dbReference>
<feature type="repeat" description="TPR" evidence="6">
    <location>
        <begin position="274"/>
        <end position="307"/>
    </location>
</feature>
<sequence length="512" mass="55496">MPEETSTASGSGSAEEKPCSSTAAAETSGDVMEEAKKLIGTGKRHLVMGDVVSAVNVFQEACSMLAAKYGDTADECGEAFFLCGKSLLELARMENGVLGNALEGVPEESEEEEQPKNPNLESADNIDEKTREELRKQVYDAMAEKEKMKVEPKEEVKNENAESEEPEAGETSASAEVGEEESSVQAAEEVRDASAQTVNEEEEEDEGIEESSAEAEQTDTSEDDDDDDDEDEENNAQDNEEEDVGNLQLAWEMLEVAKVIFKRKESKDDQLMAAQAYLKLGEVSAETGNYPQALEDFQECLTLQLKLLPPHCRLLAETHYHVATTLVSMDQYNQAIQHYNSSVKVIETRLAMLQEVIDAAAGDDAAVEERNELEELKQLLPEIREKVEDAKESQRTASAASQAIQQTLGTPSTSSTFPCENGGPSSSTAFASTSQIPVKTSESASSSKAVSDISHLVRKKRKPEEESPVKDTDAKQLKQEATVNGSGDSSASNSSETQEGKSKESVTVESSS</sequence>
<dbReference type="InterPro" id="IPR019734">
    <property type="entry name" value="TPR_rpt"/>
</dbReference>
<proteinExistence type="inferred from homology"/>
<dbReference type="AlphaFoldDB" id="A0A3B3WU99"/>
<feature type="region of interest" description="Disordered" evidence="7">
    <location>
        <begin position="388"/>
        <end position="512"/>
    </location>
</feature>
<organism evidence="9 10">
    <name type="scientific">Poecilia mexicana</name>
    <dbReference type="NCBI Taxonomy" id="48701"/>
    <lineage>
        <taxon>Eukaryota</taxon>
        <taxon>Metazoa</taxon>
        <taxon>Chordata</taxon>
        <taxon>Craniata</taxon>
        <taxon>Vertebrata</taxon>
        <taxon>Euteleostomi</taxon>
        <taxon>Actinopterygii</taxon>
        <taxon>Neopterygii</taxon>
        <taxon>Teleostei</taxon>
        <taxon>Neoteleostei</taxon>
        <taxon>Acanthomorphata</taxon>
        <taxon>Ovalentaria</taxon>
        <taxon>Atherinomorphae</taxon>
        <taxon>Cyprinodontiformes</taxon>
        <taxon>Poeciliidae</taxon>
        <taxon>Poeciliinae</taxon>
        <taxon>Poecilia</taxon>
    </lineage>
</organism>
<feature type="domain" description="Tetratricopeptide SHNi-TPR" evidence="8">
    <location>
        <begin position="277"/>
        <end position="311"/>
    </location>
</feature>
<dbReference type="PANTHER" id="PTHR15081:SF1">
    <property type="entry name" value="NUCLEAR AUTOANTIGENIC SPERM PROTEIN"/>
    <property type="match status" value="1"/>
</dbReference>
<evidence type="ECO:0000256" key="5">
    <source>
        <dbReference type="ARBA" id="ARBA00023242"/>
    </source>
</evidence>
<evidence type="ECO:0000313" key="10">
    <source>
        <dbReference type="Proteomes" id="UP000261480"/>
    </source>
</evidence>
<dbReference type="RefSeq" id="XP_014856745.1">
    <property type="nucleotide sequence ID" value="XM_015001259.1"/>
</dbReference>
<dbReference type="GO" id="GO:0005654">
    <property type="term" value="C:nucleoplasm"/>
    <property type="evidence" value="ECO:0007669"/>
    <property type="project" value="TreeGrafter"/>
</dbReference>
<comment type="similarity">
    <text evidence="2">Belongs to the NASP family.</text>
</comment>
<feature type="compositionally biased region" description="Acidic residues" evidence="7">
    <location>
        <begin position="199"/>
        <end position="244"/>
    </location>
</feature>
<dbReference type="Proteomes" id="UP000261480">
    <property type="component" value="Unplaced"/>
</dbReference>
<dbReference type="STRING" id="48701.ENSPMEP00000006366"/>
<feature type="compositionally biased region" description="Basic and acidic residues" evidence="7">
    <location>
        <begin position="462"/>
        <end position="478"/>
    </location>
</feature>
<keyword evidence="3" id="KW-0677">Repeat</keyword>
<dbReference type="Gene3D" id="1.25.40.10">
    <property type="entry name" value="Tetratricopeptide repeat domain"/>
    <property type="match status" value="1"/>
</dbReference>
<feature type="compositionally biased region" description="Polar residues" evidence="7">
    <location>
        <begin position="407"/>
        <end position="440"/>
    </location>
</feature>
<dbReference type="GeneID" id="106926381"/>
<evidence type="ECO:0000313" key="9">
    <source>
        <dbReference type="Ensembl" id="ENSPMEP00000006366.1"/>
    </source>
</evidence>
<dbReference type="InterPro" id="IPR051730">
    <property type="entry name" value="NASP-like"/>
</dbReference>
<feature type="compositionally biased region" description="Low complexity" evidence="7">
    <location>
        <begin position="441"/>
        <end position="454"/>
    </location>
</feature>
<dbReference type="PANTHER" id="PTHR15081">
    <property type="entry name" value="NUCLEAR AUTOANTIGENIC SPERM PROTEIN NASP -RELATED"/>
    <property type="match status" value="1"/>
</dbReference>
<keyword evidence="5" id="KW-0539">Nucleus</keyword>
<comment type="subcellular location">
    <subcellularLocation>
        <location evidence="1">Nucleus</location>
    </subcellularLocation>
</comment>
<feature type="compositionally biased region" description="Polar residues" evidence="7">
    <location>
        <begin position="1"/>
        <end position="12"/>
    </location>
</feature>
<evidence type="ECO:0000256" key="1">
    <source>
        <dbReference type="ARBA" id="ARBA00004123"/>
    </source>
</evidence>
<dbReference type="GO" id="GO:0006335">
    <property type="term" value="P:DNA replication-dependent chromatin assembly"/>
    <property type="evidence" value="ECO:0007669"/>
    <property type="project" value="TreeGrafter"/>
</dbReference>
<evidence type="ECO:0000256" key="2">
    <source>
        <dbReference type="ARBA" id="ARBA00008402"/>
    </source>
</evidence>